<feature type="binding site" evidence="8">
    <location>
        <position position="104"/>
    </location>
    <ligand>
        <name>GTP</name>
        <dbReference type="ChEBI" id="CHEBI:37565"/>
    </ligand>
</feature>
<reference evidence="11" key="1">
    <citation type="journal article" date="2019" name="Int. J. Syst. Evol. Microbiol.">
        <title>The Global Catalogue of Microorganisms (GCM) 10K type strain sequencing project: providing services to taxonomists for standard genome sequencing and annotation.</title>
        <authorList>
            <consortium name="The Broad Institute Genomics Platform"/>
            <consortium name="The Broad Institute Genome Sequencing Center for Infectious Disease"/>
            <person name="Wu L."/>
            <person name="Ma J."/>
        </authorList>
    </citation>
    <scope>NUCLEOTIDE SEQUENCE [LARGE SCALE GENOMIC DNA]</scope>
    <source>
        <strain evidence="11">CGMCC 1.15043</strain>
    </source>
</reference>
<dbReference type="Proteomes" id="UP000615455">
    <property type="component" value="Unassembled WGS sequence"/>
</dbReference>
<dbReference type="SUPFAM" id="SSF53448">
    <property type="entry name" value="Nucleotide-diphospho-sugar transferases"/>
    <property type="match status" value="1"/>
</dbReference>
<comment type="caution">
    <text evidence="8">Lacks conserved residue(s) required for the propagation of feature annotation.</text>
</comment>
<organism evidence="10 11">
    <name type="scientific">Paenibacillus marchantiophytorum</name>
    <dbReference type="NCBI Taxonomy" id="1619310"/>
    <lineage>
        <taxon>Bacteria</taxon>
        <taxon>Bacillati</taxon>
        <taxon>Bacillota</taxon>
        <taxon>Bacilli</taxon>
        <taxon>Bacillales</taxon>
        <taxon>Paenibacillaceae</taxon>
        <taxon>Paenibacillus</taxon>
    </lineage>
</organism>
<dbReference type="Pfam" id="PF12804">
    <property type="entry name" value="NTP_transf_3"/>
    <property type="match status" value="1"/>
</dbReference>
<dbReference type="Gene3D" id="3.90.550.10">
    <property type="entry name" value="Spore Coat Polysaccharide Biosynthesis Protein SpsA, Chain A"/>
    <property type="match status" value="1"/>
</dbReference>
<evidence type="ECO:0000256" key="7">
    <source>
        <dbReference type="ARBA" id="ARBA00023150"/>
    </source>
</evidence>
<name>A0ABQ1FFD5_9BACL</name>
<comment type="cofactor">
    <cofactor evidence="8">
        <name>Mg(2+)</name>
        <dbReference type="ChEBI" id="CHEBI:18420"/>
    </cofactor>
</comment>
<evidence type="ECO:0000256" key="5">
    <source>
        <dbReference type="ARBA" id="ARBA00022842"/>
    </source>
</evidence>
<comment type="domain">
    <text evidence="8">The N-terminal domain determines nucleotide recognition and specific binding, while the C-terminal domain determines the specific binding to the target protein.</text>
</comment>
<dbReference type="EMBL" id="BMHE01000057">
    <property type="protein sequence ID" value="GGA09268.1"/>
    <property type="molecule type" value="Genomic_DNA"/>
</dbReference>
<comment type="subcellular location">
    <subcellularLocation>
        <location evidence="8">Cytoplasm</location>
    </subcellularLocation>
</comment>
<keyword evidence="3 8" id="KW-0479">Metal-binding</keyword>
<evidence type="ECO:0000256" key="2">
    <source>
        <dbReference type="ARBA" id="ARBA00022679"/>
    </source>
</evidence>
<feature type="binding site" evidence="8">
    <location>
        <begin position="14"/>
        <end position="16"/>
    </location>
    <ligand>
        <name>GTP</name>
        <dbReference type="ChEBI" id="CHEBI:37565"/>
    </ligand>
</feature>
<keyword evidence="11" id="KW-1185">Reference proteome</keyword>
<comment type="caution">
    <text evidence="10">The sequence shown here is derived from an EMBL/GenBank/DDBJ whole genome shotgun (WGS) entry which is preliminary data.</text>
</comment>
<protein>
    <recommendedName>
        <fullName evidence="8">Probable molybdenum cofactor guanylyltransferase</fullName>
        <shortName evidence="8">MoCo guanylyltransferase</shortName>
        <ecNumber evidence="8">2.7.7.77</ecNumber>
    </recommendedName>
    <alternativeName>
        <fullName evidence="8">GTP:molybdopterin guanylyltransferase</fullName>
    </alternativeName>
    <alternativeName>
        <fullName evidence="8">Mo-MPT guanylyltransferase</fullName>
    </alternativeName>
    <alternativeName>
        <fullName evidence="8">Molybdopterin guanylyltransferase</fullName>
    </alternativeName>
    <alternativeName>
        <fullName evidence="8">Molybdopterin-guanine dinucleotide synthase</fullName>
        <shortName evidence="8">MGD synthase</shortName>
    </alternativeName>
</protein>
<keyword evidence="2 8" id="KW-0808">Transferase</keyword>
<evidence type="ECO:0000256" key="3">
    <source>
        <dbReference type="ARBA" id="ARBA00022723"/>
    </source>
</evidence>
<dbReference type="CDD" id="cd02503">
    <property type="entry name" value="MobA"/>
    <property type="match status" value="1"/>
</dbReference>
<keyword evidence="10" id="KW-0548">Nucleotidyltransferase</keyword>
<keyword evidence="4 8" id="KW-0547">Nucleotide-binding</keyword>
<dbReference type="HAMAP" id="MF_00316">
    <property type="entry name" value="MobA"/>
    <property type="match status" value="1"/>
</dbReference>
<proteinExistence type="inferred from homology"/>
<keyword evidence="1 8" id="KW-0963">Cytoplasm</keyword>
<sequence length="205" mass="22433">MKGEVMGMLSGVILAGGANHTMNGELTALLPFDGKALIVRQIDRMREICDEIIIVTNDPKPYLNKVDRSVRIITDFFAGQGPLGGMHAALSLAKYASVWIVGCDMPLISNKAAQLLMAKKQDGFEAVIPIVAGEPYPLHGIYDRACAARIAPLFNQGKIRVSAMLNHVIWSELGERYLLDNGIDLNFVANIKTIADYEAIQHLDK</sequence>
<keyword evidence="7 8" id="KW-0501">Molybdenum cofactor biosynthesis</keyword>
<comment type="catalytic activity">
    <reaction evidence="8">
        <text>Mo-molybdopterin + GTP + H(+) = Mo-molybdopterin guanine dinucleotide + diphosphate</text>
        <dbReference type="Rhea" id="RHEA:34243"/>
        <dbReference type="ChEBI" id="CHEBI:15378"/>
        <dbReference type="ChEBI" id="CHEBI:33019"/>
        <dbReference type="ChEBI" id="CHEBI:37565"/>
        <dbReference type="ChEBI" id="CHEBI:71302"/>
        <dbReference type="ChEBI" id="CHEBI:71310"/>
        <dbReference type="EC" id="2.7.7.77"/>
    </reaction>
</comment>
<gene>
    <name evidence="8 10" type="primary">mobA</name>
    <name evidence="10" type="ORF">GCM10008018_63620</name>
</gene>
<feature type="binding site" evidence="8">
    <location>
        <position position="75"/>
    </location>
    <ligand>
        <name>GTP</name>
        <dbReference type="ChEBI" id="CHEBI:37565"/>
    </ligand>
</feature>
<accession>A0ABQ1FFD5</accession>
<dbReference type="InterPro" id="IPR013482">
    <property type="entry name" value="Molybde_CF_guanTrfase"/>
</dbReference>
<evidence type="ECO:0000259" key="9">
    <source>
        <dbReference type="Pfam" id="PF12804"/>
    </source>
</evidence>
<dbReference type="InterPro" id="IPR025877">
    <property type="entry name" value="MobA-like_NTP_Trfase"/>
</dbReference>
<evidence type="ECO:0000256" key="1">
    <source>
        <dbReference type="ARBA" id="ARBA00022490"/>
    </source>
</evidence>
<comment type="function">
    <text evidence="8">Transfers a GMP moiety from GTP to Mo-molybdopterin (Mo-MPT) cofactor (Moco or molybdenum cofactor) to form Mo-molybdopterin guanine dinucleotide (Mo-MGD) cofactor.</text>
</comment>
<feature type="domain" description="MobA-like NTP transferase" evidence="9">
    <location>
        <begin position="11"/>
        <end position="158"/>
    </location>
</feature>
<dbReference type="PANTHER" id="PTHR19136">
    <property type="entry name" value="MOLYBDENUM COFACTOR GUANYLYLTRANSFERASE"/>
    <property type="match status" value="1"/>
</dbReference>
<evidence type="ECO:0000256" key="6">
    <source>
        <dbReference type="ARBA" id="ARBA00023134"/>
    </source>
</evidence>
<keyword evidence="6 8" id="KW-0342">GTP-binding</keyword>
<evidence type="ECO:0000256" key="8">
    <source>
        <dbReference type="HAMAP-Rule" id="MF_00316"/>
    </source>
</evidence>
<evidence type="ECO:0000313" key="10">
    <source>
        <dbReference type="EMBL" id="GGA09268.1"/>
    </source>
</evidence>
<dbReference type="EC" id="2.7.7.77" evidence="8"/>
<comment type="similarity">
    <text evidence="8">Belongs to the MobA family.</text>
</comment>
<dbReference type="GO" id="GO:0016779">
    <property type="term" value="F:nucleotidyltransferase activity"/>
    <property type="evidence" value="ECO:0007669"/>
    <property type="project" value="UniProtKB-KW"/>
</dbReference>
<feature type="binding site" evidence="8">
    <location>
        <position position="104"/>
    </location>
    <ligand>
        <name>Mg(2+)</name>
        <dbReference type="ChEBI" id="CHEBI:18420"/>
    </ligand>
</feature>
<evidence type="ECO:0000256" key="4">
    <source>
        <dbReference type="ARBA" id="ARBA00022741"/>
    </source>
</evidence>
<dbReference type="PANTHER" id="PTHR19136:SF81">
    <property type="entry name" value="MOLYBDENUM COFACTOR GUANYLYLTRANSFERASE"/>
    <property type="match status" value="1"/>
</dbReference>
<keyword evidence="5 8" id="KW-0460">Magnesium</keyword>
<dbReference type="InterPro" id="IPR029044">
    <property type="entry name" value="Nucleotide-diphossugar_trans"/>
</dbReference>
<evidence type="ECO:0000313" key="11">
    <source>
        <dbReference type="Proteomes" id="UP000615455"/>
    </source>
</evidence>